<dbReference type="PANTHER" id="PTHR11820">
    <property type="entry name" value="ACYLPYRUVASE"/>
    <property type="match status" value="1"/>
</dbReference>
<accession>A0ABU1PDU0</accession>
<dbReference type="PANTHER" id="PTHR11820:SF90">
    <property type="entry name" value="FLUTATHIONE S-TRANSFERASE"/>
    <property type="match status" value="1"/>
</dbReference>
<dbReference type="InterPro" id="IPR036663">
    <property type="entry name" value="Fumarylacetoacetase_C_sf"/>
</dbReference>
<evidence type="ECO:0000256" key="1">
    <source>
        <dbReference type="ARBA" id="ARBA00022723"/>
    </source>
</evidence>
<gene>
    <name evidence="3" type="ORF">J2W50_001726</name>
</gene>
<dbReference type="RefSeq" id="WP_310010168.1">
    <property type="nucleotide sequence ID" value="NZ_JAVDSJ010000002.1"/>
</dbReference>
<evidence type="ECO:0000313" key="3">
    <source>
        <dbReference type="EMBL" id="MDR6583528.1"/>
    </source>
</evidence>
<dbReference type="GO" id="GO:0034545">
    <property type="term" value="F:fumarylpyruvate hydrolase activity"/>
    <property type="evidence" value="ECO:0007669"/>
    <property type="project" value="UniProtKB-EC"/>
</dbReference>
<comment type="caution">
    <text evidence="3">The sequence shown here is derived from an EMBL/GenBank/DDBJ whole genome shotgun (WGS) entry which is preliminary data.</text>
</comment>
<dbReference type="EMBL" id="JAVDSJ010000002">
    <property type="protein sequence ID" value="MDR6583528.1"/>
    <property type="molecule type" value="Genomic_DNA"/>
</dbReference>
<evidence type="ECO:0000313" key="4">
    <source>
        <dbReference type="Proteomes" id="UP001260715"/>
    </source>
</evidence>
<keyword evidence="3" id="KW-0378">Hydrolase</keyword>
<keyword evidence="4" id="KW-1185">Reference proteome</keyword>
<dbReference type="SUPFAM" id="SSF56529">
    <property type="entry name" value="FAH"/>
    <property type="match status" value="1"/>
</dbReference>
<dbReference type="Pfam" id="PF01557">
    <property type="entry name" value="FAA_hydrolase"/>
    <property type="match status" value="1"/>
</dbReference>
<evidence type="ECO:0000259" key="2">
    <source>
        <dbReference type="Pfam" id="PF01557"/>
    </source>
</evidence>
<protein>
    <submittedName>
        <fullName evidence="3">Fumarylpyruvate hydrolase</fullName>
        <ecNumber evidence="3">3.7.1.20</ecNumber>
    </submittedName>
</protein>
<dbReference type="InterPro" id="IPR011234">
    <property type="entry name" value="Fumarylacetoacetase-like_C"/>
</dbReference>
<dbReference type="Gene3D" id="3.90.850.10">
    <property type="entry name" value="Fumarylacetoacetase-like, C-terminal domain"/>
    <property type="match status" value="1"/>
</dbReference>
<dbReference type="Proteomes" id="UP001260715">
    <property type="component" value="Unassembled WGS sequence"/>
</dbReference>
<name>A0ABU1PDU0_9BURK</name>
<sequence>MNYAIPVAPVIHLEIAGSTDVFPVNRIFCVGRNYAAHAREMGKDPERDPPFFFMKPANAAVQAGQSESRIPYPPMTANFHHEIELVVAIGRGGKDITVDDALSHVYGYAVGLDMTRRDLQLDAREKGRPWEFGKSFRDSAPIGPIHPVASVGQVTGGAIALTVNGQARQHSDVKELIWSVAESIAYLSQYEPLEPGDIIMTGTPEGVAAVVRGDLMEGSVEGLGTIRVRVAD</sequence>
<organism evidence="3 4">
    <name type="scientific">Herbaspirillum frisingense</name>
    <dbReference type="NCBI Taxonomy" id="92645"/>
    <lineage>
        <taxon>Bacteria</taxon>
        <taxon>Pseudomonadati</taxon>
        <taxon>Pseudomonadota</taxon>
        <taxon>Betaproteobacteria</taxon>
        <taxon>Burkholderiales</taxon>
        <taxon>Oxalobacteraceae</taxon>
        <taxon>Herbaspirillum</taxon>
    </lineage>
</organism>
<keyword evidence="1" id="KW-0479">Metal-binding</keyword>
<feature type="domain" description="Fumarylacetoacetase-like C-terminal" evidence="2">
    <location>
        <begin position="27"/>
        <end position="230"/>
    </location>
</feature>
<dbReference type="EC" id="3.7.1.20" evidence="3"/>
<proteinExistence type="predicted"/>
<reference evidence="3 4" key="1">
    <citation type="submission" date="2023-07" db="EMBL/GenBank/DDBJ databases">
        <title>Sorghum-associated microbial communities from plants grown in Nebraska, USA.</title>
        <authorList>
            <person name="Schachtman D."/>
        </authorList>
    </citation>
    <scope>NUCLEOTIDE SEQUENCE [LARGE SCALE GENOMIC DNA]</scope>
    <source>
        <strain evidence="3 4">596</strain>
    </source>
</reference>